<sequence>MLSSPSGSPPLLQAIVAHYDELTGYVRRRFGDKAFAQEVVHEVCLKVLKGPAPEQDIRTPLAFLRRMAMHTAIDRYRSERTHAGLISISDGPFDELACDDDGAFGLTAPERAAAQRQREQALLGAIRRLPPRTQEVFILIHLYHMPQAGVADKLGISRGMIARHLARALDDVLPALRDHD</sequence>
<dbReference type="GO" id="GO:0003677">
    <property type="term" value="F:DNA binding"/>
    <property type="evidence" value="ECO:0007669"/>
    <property type="project" value="InterPro"/>
</dbReference>
<dbReference type="OrthoDB" id="9784272at2"/>
<evidence type="ECO:0000259" key="6">
    <source>
        <dbReference type="Pfam" id="PF08281"/>
    </source>
</evidence>
<name>N6Z3A5_THAL4</name>
<keyword evidence="8" id="KW-1185">Reference proteome</keyword>
<evidence type="ECO:0000256" key="4">
    <source>
        <dbReference type="ARBA" id="ARBA00023163"/>
    </source>
</evidence>
<dbReference type="Pfam" id="PF08281">
    <property type="entry name" value="Sigma70_r4_2"/>
    <property type="match status" value="1"/>
</dbReference>
<dbReference type="InterPro" id="IPR014284">
    <property type="entry name" value="RNA_pol_sigma-70_dom"/>
</dbReference>
<feature type="domain" description="RNA polymerase sigma-70 region 2" evidence="5">
    <location>
        <begin position="16"/>
        <end position="80"/>
    </location>
</feature>
<dbReference type="SUPFAM" id="SSF88946">
    <property type="entry name" value="Sigma2 domain of RNA polymerase sigma factors"/>
    <property type="match status" value="1"/>
</dbReference>
<gene>
    <name evidence="7" type="ORF">C666_12720</name>
</gene>
<dbReference type="InterPro" id="IPR007627">
    <property type="entry name" value="RNA_pol_sigma70_r2"/>
</dbReference>
<dbReference type="STRING" id="1123367.GCA_000621305_00519"/>
<evidence type="ECO:0000313" key="8">
    <source>
        <dbReference type="Proteomes" id="UP000013232"/>
    </source>
</evidence>
<dbReference type="NCBIfam" id="TIGR02937">
    <property type="entry name" value="sigma70-ECF"/>
    <property type="match status" value="1"/>
</dbReference>
<dbReference type="EMBL" id="AMXE01000051">
    <property type="protein sequence ID" value="ENO86634.1"/>
    <property type="molecule type" value="Genomic_DNA"/>
</dbReference>
<dbReference type="AlphaFoldDB" id="N6Z3A5"/>
<dbReference type="Pfam" id="PF04542">
    <property type="entry name" value="Sigma70_r2"/>
    <property type="match status" value="1"/>
</dbReference>
<comment type="similarity">
    <text evidence="1">Belongs to the sigma-70 factor family. ECF subfamily.</text>
</comment>
<keyword evidence="2" id="KW-0805">Transcription regulation</keyword>
<evidence type="ECO:0000259" key="5">
    <source>
        <dbReference type="Pfam" id="PF04542"/>
    </source>
</evidence>
<protein>
    <submittedName>
        <fullName evidence="7">ECF subfamily RNA polymerase sigma-24 factor</fullName>
    </submittedName>
</protein>
<feature type="domain" description="RNA polymerase sigma factor 70 region 4 type 2" evidence="6">
    <location>
        <begin position="120"/>
        <end position="169"/>
    </location>
</feature>
<evidence type="ECO:0000313" key="7">
    <source>
        <dbReference type="EMBL" id="ENO86634.1"/>
    </source>
</evidence>
<dbReference type="Proteomes" id="UP000013232">
    <property type="component" value="Unassembled WGS sequence"/>
</dbReference>
<keyword evidence="4" id="KW-0804">Transcription</keyword>
<reference evidence="7 8" key="1">
    <citation type="submission" date="2012-09" db="EMBL/GenBank/DDBJ databases">
        <title>Draft Genome Sequences of 6 Strains from Genus Thauera.</title>
        <authorList>
            <person name="Liu B."/>
            <person name="Shapleigh J.P."/>
            <person name="Frostegard A.H."/>
        </authorList>
    </citation>
    <scope>NUCLEOTIDE SEQUENCE [LARGE SCALE GENOMIC DNA]</scope>
    <source>
        <strain evidence="8">47Lol / DSM 12138</strain>
    </source>
</reference>
<dbReference type="PANTHER" id="PTHR43133:SF63">
    <property type="entry name" value="RNA POLYMERASE SIGMA FACTOR FECI-RELATED"/>
    <property type="match status" value="1"/>
</dbReference>
<evidence type="ECO:0000256" key="2">
    <source>
        <dbReference type="ARBA" id="ARBA00023015"/>
    </source>
</evidence>
<comment type="caution">
    <text evidence="7">The sequence shown here is derived from an EMBL/GenBank/DDBJ whole genome shotgun (WGS) entry which is preliminary data.</text>
</comment>
<evidence type="ECO:0000256" key="1">
    <source>
        <dbReference type="ARBA" id="ARBA00010641"/>
    </source>
</evidence>
<dbReference type="InterPro" id="IPR036388">
    <property type="entry name" value="WH-like_DNA-bd_sf"/>
</dbReference>
<organism evidence="7 8">
    <name type="scientific">Thauera linaloolentis (strain DSM 12138 / JCM 21573 / CCUG 41526 / CIP 105981 / IAM 15112 / NBRC 102519 / 47Lol)</name>
    <dbReference type="NCBI Taxonomy" id="1123367"/>
    <lineage>
        <taxon>Bacteria</taxon>
        <taxon>Pseudomonadati</taxon>
        <taxon>Pseudomonadota</taxon>
        <taxon>Betaproteobacteria</taxon>
        <taxon>Rhodocyclales</taxon>
        <taxon>Zoogloeaceae</taxon>
        <taxon>Thauera</taxon>
    </lineage>
</organism>
<dbReference type="InterPro" id="IPR013249">
    <property type="entry name" value="RNA_pol_sigma70_r4_t2"/>
</dbReference>
<dbReference type="PANTHER" id="PTHR43133">
    <property type="entry name" value="RNA POLYMERASE ECF-TYPE SIGMA FACTO"/>
    <property type="match status" value="1"/>
</dbReference>
<dbReference type="Gene3D" id="1.10.10.10">
    <property type="entry name" value="Winged helix-like DNA-binding domain superfamily/Winged helix DNA-binding domain"/>
    <property type="match status" value="1"/>
</dbReference>
<keyword evidence="3" id="KW-0731">Sigma factor</keyword>
<proteinExistence type="inferred from homology"/>
<dbReference type="Gene3D" id="1.10.1740.10">
    <property type="match status" value="1"/>
</dbReference>
<dbReference type="SUPFAM" id="SSF88659">
    <property type="entry name" value="Sigma3 and sigma4 domains of RNA polymerase sigma factors"/>
    <property type="match status" value="1"/>
</dbReference>
<dbReference type="GO" id="GO:0006352">
    <property type="term" value="P:DNA-templated transcription initiation"/>
    <property type="evidence" value="ECO:0007669"/>
    <property type="project" value="InterPro"/>
</dbReference>
<dbReference type="InterPro" id="IPR013324">
    <property type="entry name" value="RNA_pol_sigma_r3/r4-like"/>
</dbReference>
<dbReference type="InterPro" id="IPR013325">
    <property type="entry name" value="RNA_pol_sigma_r2"/>
</dbReference>
<dbReference type="InterPro" id="IPR039425">
    <property type="entry name" value="RNA_pol_sigma-70-like"/>
</dbReference>
<dbReference type="eggNOG" id="COG1595">
    <property type="taxonomic scope" value="Bacteria"/>
</dbReference>
<evidence type="ECO:0000256" key="3">
    <source>
        <dbReference type="ARBA" id="ARBA00023082"/>
    </source>
</evidence>
<dbReference type="GO" id="GO:0016987">
    <property type="term" value="F:sigma factor activity"/>
    <property type="evidence" value="ECO:0007669"/>
    <property type="project" value="UniProtKB-KW"/>
</dbReference>
<accession>N6Z3A5</accession>